<dbReference type="GO" id="GO:0004115">
    <property type="term" value="F:3',5'-cyclic-AMP phosphodiesterase activity"/>
    <property type="evidence" value="ECO:0007669"/>
    <property type="project" value="UniProtKB-UniRule"/>
</dbReference>
<evidence type="ECO:0000313" key="6">
    <source>
        <dbReference type="Proteomes" id="UP000501346"/>
    </source>
</evidence>
<dbReference type="Pfam" id="PF02112">
    <property type="entry name" value="PDEase_II"/>
    <property type="match status" value="1"/>
</dbReference>
<dbReference type="OrthoDB" id="258495at2759"/>
<keyword evidence="6" id="KW-1185">Reference proteome</keyword>
<dbReference type="Gene3D" id="3.60.15.10">
    <property type="entry name" value="Ribonuclease Z/Hydroxyacylglutathione hydrolase-like"/>
    <property type="match status" value="1"/>
</dbReference>
<dbReference type="SUPFAM" id="SSF56281">
    <property type="entry name" value="Metallo-hydrolase/oxidoreductase"/>
    <property type="match status" value="1"/>
</dbReference>
<dbReference type="CDD" id="cd07735">
    <property type="entry name" value="class_II_PDE_MBL-fold"/>
    <property type="match status" value="1"/>
</dbReference>
<dbReference type="EMBL" id="CP049004">
    <property type="protein sequence ID" value="QID84861.1"/>
    <property type="molecule type" value="Genomic_DNA"/>
</dbReference>
<gene>
    <name evidence="5" type="primary">PDE1</name>
    <name evidence="5" type="ORF">GRS66_007395</name>
</gene>
<dbReference type="GO" id="GO:0047555">
    <property type="term" value="F:3',5'-cyclic-GMP phosphodiesterase activity"/>
    <property type="evidence" value="ECO:0007669"/>
    <property type="project" value="TreeGrafter"/>
</dbReference>
<dbReference type="GO" id="GO:1902660">
    <property type="term" value="P:negative regulation of glucose mediated signaling pathway"/>
    <property type="evidence" value="ECO:0007669"/>
    <property type="project" value="TreeGrafter"/>
</dbReference>
<comment type="similarity">
    <text evidence="3 4">Belongs to the cyclic nucleotide phosphodiesterase class-II family.</text>
</comment>
<dbReference type="InterPro" id="IPR024225">
    <property type="entry name" value="cAMP-PdiesteraseII_CS"/>
</dbReference>
<dbReference type="AlphaFoldDB" id="A0A6C1E7C9"/>
<keyword evidence="1 4" id="KW-0378">Hydrolase</keyword>
<evidence type="ECO:0000256" key="4">
    <source>
        <dbReference type="PIRNR" id="PIRNR000962"/>
    </source>
</evidence>
<evidence type="ECO:0000313" key="5">
    <source>
        <dbReference type="EMBL" id="QID84861.1"/>
    </source>
</evidence>
<evidence type="ECO:0000256" key="3">
    <source>
        <dbReference type="ARBA" id="ARBA00025762"/>
    </source>
</evidence>
<name>A0A6C1E7C9_SACPS</name>
<dbReference type="PIRSF" id="PIRSF000962">
    <property type="entry name" value="Cyc_nuc_PDEase"/>
    <property type="match status" value="1"/>
</dbReference>
<keyword evidence="2 4" id="KW-0114">cAMP</keyword>
<dbReference type="Proteomes" id="UP000501346">
    <property type="component" value="Chromosome SeVII-ScVII"/>
</dbReference>
<dbReference type="InterPro" id="IPR036866">
    <property type="entry name" value="RibonucZ/Hydroxyglut_hydro"/>
</dbReference>
<accession>A0A6C1E7C9</accession>
<dbReference type="PANTHER" id="PTHR28283:SF1">
    <property type="entry name" value="3',5'-CYCLIC-NUCLEOTIDE PHOSPHODIESTERASE 1"/>
    <property type="match status" value="1"/>
</dbReference>
<dbReference type="GO" id="GO:0006198">
    <property type="term" value="P:cAMP catabolic process"/>
    <property type="evidence" value="ECO:0007669"/>
    <property type="project" value="UniProtKB-UniRule"/>
</dbReference>
<dbReference type="PANTHER" id="PTHR28283">
    <property type="entry name" value="3',5'-CYCLIC-NUCLEOTIDE PHOSPHODIESTERASE 1"/>
    <property type="match status" value="1"/>
</dbReference>
<sequence length="369" mass="42044">MVVFEITILGANGGPTEYGTQCFILKPARTEDPELIAVDGGAGMYQLREMLVQGRNENEGDDELVPSFYEHDREPIEFFIDSKLNIQKGLSKSLLQSLKRQGEHFESANTMKKTYEVFQGITDYYITHPHLDHISGLVVNSPSIYEQENSKKKTIWGLPHTIDVLQRHVFNDLIWPDLTAERSRKLKLKCLNPKEVQKCTIFPWDVIPFKVHHGIGVKTGAPVYSTFYIFRDRKSKDCIIVCGDVEQDRRESEESLLEEFWSYVAENIPLVHLKGILVECSCPLSSKPEQLYGHLSPIYLINELSNLNTLYNSSKGLSGLNVIVTHVKSTPAKRDPRLTILEELRFLAEERNLGDLRISIALEGHTLFL</sequence>
<dbReference type="InterPro" id="IPR000396">
    <property type="entry name" value="Pdiesterase2"/>
</dbReference>
<organism evidence="5 6">
    <name type="scientific">Saccharomyces pastorianus</name>
    <name type="common">Lager yeast</name>
    <name type="synonym">Saccharomyces cerevisiae x Saccharomyces eubayanus</name>
    <dbReference type="NCBI Taxonomy" id="27292"/>
    <lineage>
        <taxon>Eukaryota</taxon>
        <taxon>Fungi</taxon>
        <taxon>Dikarya</taxon>
        <taxon>Ascomycota</taxon>
        <taxon>Saccharomycotina</taxon>
        <taxon>Saccharomycetes</taxon>
        <taxon>Saccharomycetales</taxon>
        <taxon>Saccharomycetaceae</taxon>
        <taxon>Saccharomyces</taxon>
    </lineage>
</organism>
<evidence type="ECO:0000256" key="1">
    <source>
        <dbReference type="ARBA" id="ARBA00022801"/>
    </source>
</evidence>
<evidence type="ECO:0000256" key="2">
    <source>
        <dbReference type="ARBA" id="ARBA00023149"/>
    </source>
</evidence>
<dbReference type="FunFam" id="3.60.15.10:FF:000099">
    <property type="entry name" value="3',5'-cyclic-nucleotide phosphodiesterase"/>
    <property type="match status" value="1"/>
</dbReference>
<reference evidence="5 6" key="1">
    <citation type="journal article" date="2019" name="BMC Genomics">
        <title>Chromosome level assembly and comparative genome analysis confirm lager-brewing yeasts originated from a single hybridization.</title>
        <authorList>
            <person name="Salazar A.N."/>
            <person name="Gorter de Vries A.R."/>
            <person name="van den Broek M."/>
            <person name="Brouwers N."/>
            <person name="de la Torre Cortes P."/>
            <person name="Kuijpers N.G.A."/>
            <person name="Daran J.G."/>
            <person name="Abeel T."/>
        </authorList>
    </citation>
    <scope>NUCLEOTIDE SEQUENCE [LARGE SCALE GENOMIC DNA]</scope>
    <source>
        <strain evidence="5 6">CBS 1483</strain>
    </source>
</reference>
<protein>
    <submittedName>
        <fullName evidence="5">3',5'-cyclic-nucleotide phosphodiesterase pde1</fullName>
    </submittedName>
</protein>
<proteinExistence type="inferred from homology"/>
<dbReference type="PRINTS" id="PR00388">
    <property type="entry name" value="PDIESTERASE2"/>
</dbReference>
<dbReference type="PROSITE" id="PS00607">
    <property type="entry name" value="PDEASE_II"/>
    <property type="match status" value="1"/>
</dbReference>